<dbReference type="EMBL" id="GGEC01081732">
    <property type="protein sequence ID" value="MBX62216.1"/>
    <property type="molecule type" value="Transcribed_RNA"/>
</dbReference>
<dbReference type="AlphaFoldDB" id="A0A2P2Q5H8"/>
<organism evidence="1">
    <name type="scientific">Rhizophora mucronata</name>
    <name type="common">Asiatic mangrove</name>
    <dbReference type="NCBI Taxonomy" id="61149"/>
    <lineage>
        <taxon>Eukaryota</taxon>
        <taxon>Viridiplantae</taxon>
        <taxon>Streptophyta</taxon>
        <taxon>Embryophyta</taxon>
        <taxon>Tracheophyta</taxon>
        <taxon>Spermatophyta</taxon>
        <taxon>Magnoliopsida</taxon>
        <taxon>eudicotyledons</taxon>
        <taxon>Gunneridae</taxon>
        <taxon>Pentapetalae</taxon>
        <taxon>rosids</taxon>
        <taxon>fabids</taxon>
        <taxon>Malpighiales</taxon>
        <taxon>Rhizophoraceae</taxon>
        <taxon>Rhizophora</taxon>
    </lineage>
</organism>
<name>A0A2P2Q5H8_RHIMU</name>
<proteinExistence type="predicted"/>
<accession>A0A2P2Q5H8</accession>
<evidence type="ECO:0000313" key="1">
    <source>
        <dbReference type="EMBL" id="MBX62216.1"/>
    </source>
</evidence>
<sequence length="19" mass="2053">MVTQNSHCTSPFLSSSTIL</sequence>
<protein>
    <submittedName>
        <fullName evidence="1">Uncharacterized protein</fullName>
    </submittedName>
</protein>
<reference evidence="1" key="1">
    <citation type="submission" date="2018-02" db="EMBL/GenBank/DDBJ databases">
        <title>Rhizophora mucronata_Transcriptome.</title>
        <authorList>
            <person name="Meera S.P."/>
            <person name="Sreeshan A."/>
            <person name="Augustine A."/>
        </authorList>
    </citation>
    <scope>NUCLEOTIDE SEQUENCE</scope>
    <source>
        <tissue evidence="1">Leaf</tissue>
    </source>
</reference>